<feature type="compositionally biased region" description="Acidic residues" evidence="3">
    <location>
        <begin position="270"/>
        <end position="281"/>
    </location>
</feature>
<dbReference type="AlphaFoldDB" id="A0A6G1FYN0"/>
<dbReference type="OrthoDB" id="3946361at2759"/>
<feature type="compositionally biased region" description="Polar residues" evidence="3">
    <location>
        <begin position="35"/>
        <end position="53"/>
    </location>
</feature>
<evidence type="ECO:0008006" key="7">
    <source>
        <dbReference type="Google" id="ProtNLM"/>
    </source>
</evidence>
<feature type="compositionally biased region" description="Basic and acidic residues" evidence="3">
    <location>
        <begin position="298"/>
        <end position="339"/>
    </location>
</feature>
<dbReference type="Proteomes" id="UP000504638">
    <property type="component" value="Unplaced"/>
</dbReference>
<feature type="compositionally biased region" description="Pro residues" evidence="3">
    <location>
        <begin position="123"/>
        <end position="133"/>
    </location>
</feature>
<dbReference type="InterPro" id="IPR013256">
    <property type="entry name" value="Chromatin_SPT2"/>
</dbReference>
<evidence type="ECO:0000313" key="4">
    <source>
        <dbReference type="EMBL" id="KAF1810669.1"/>
    </source>
</evidence>
<organism evidence="4">
    <name type="scientific">Eremomyces bilateralis CBS 781.70</name>
    <dbReference type="NCBI Taxonomy" id="1392243"/>
    <lineage>
        <taxon>Eukaryota</taxon>
        <taxon>Fungi</taxon>
        <taxon>Dikarya</taxon>
        <taxon>Ascomycota</taxon>
        <taxon>Pezizomycotina</taxon>
        <taxon>Dothideomycetes</taxon>
        <taxon>Dothideomycetes incertae sedis</taxon>
        <taxon>Eremomycetales</taxon>
        <taxon>Eremomycetaceae</taxon>
        <taxon>Eremomyces</taxon>
    </lineage>
</organism>
<comment type="similarity">
    <text evidence="1">Belongs to the SPT2 family.</text>
</comment>
<reference evidence="4 6" key="1">
    <citation type="submission" date="2020-01" db="EMBL/GenBank/DDBJ databases">
        <authorList>
            <consortium name="DOE Joint Genome Institute"/>
            <person name="Haridas S."/>
            <person name="Albert R."/>
            <person name="Binder M."/>
            <person name="Bloem J."/>
            <person name="Labutti K."/>
            <person name="Salamov A."/>
            <person name="Andreopoulos B."/>
            <person name="Baker S.E."/>
            <person name="Barry K."/>
            <person name="Bills G."/>
            <person name="Bluhm B.H."/>
            <person name="Cannon C."/>
            <person name="Castanera R."/>
            <person name="Culley D.E."/>
            <person name="Daum C."/>
            <person name="Ezra D."/>
            <person name="Gonzalez J.B."/>
            <person name="Henrissat B."/>
            <person name="Kuo A."/>
            <person name="Liang C."/>
            <person name="Lipzen A."/>
            <person name="Lutzoni F."/>
            <person name="Magnuson J."/>
            <person name="Mondo S."/>
            <person name="Nolan M."/>
            <person name="Ohm R."/>
            <person name="Pangilinan J."/>
            <person name="Park H.-J."/>
            <person name="Ramirez L."/>
            <person name="Alfaro M."/>
            <person name="Sun H."/>
            <person name="Tritt A."/>
            <person name="Yoshinaga Y."/>
            <person name="Zwiers L.-H."/>
            <person name="Turgeon B.G."/>
            <person name="Goodwin S.B."/>
            <person name="Spatafora J.W."/>
            <person name="Crous P.W."/>
            <person name="Grigoriev I.V."/>
        </authorList>
    </citation>
    <scope>NUCLEOTIDE SEQUENCE</scope>
    <source>
        <strain evidence="4 6">CBS 781.70</strain>
    </source>
</reference>
<gene>
    <name evidence="4 6" type="ORF">P152DRAFT_460364</name>
</gene>
<dbReference type="RefSeq" id="XP_033532300.1">
    <property type="nucleotide sequence ID" value="XM_033679890.1"/>
</dbReference>
<evidence type="ECO:0000256" key="3">
    <source>
        <dbReference type="SAM" id="MobiDB-lite"/>
    </source>
</evidence>
<feature type="region of interest" description="Disordered" evidence="3">
    <location>
        <begin position="1"/>
        <end position="281"/>
    </location>
</feature>
<keyword evidence="2" id="KW-0175">Coiled coil</keyword>
<dbReference type="SMART" id="SM00784">
    <property type="entry name" value="SPT2"/>
    <property type="match status" value="1"/>
</dbReference>
<sequence length="339" mass="36489">MSYLSELLGEGATRRKPKAPVDSDSKSAKPGASETARSLSSGLKIDATTTGSSQKRKAGSQLNTADAKISKRSESATQPYLGTARSTAEPGPPSFSARPSTKPPTIPSTKNGSKATSAGSSSPPRPPMSPAPGQPLSRYQQLLARGAAMKATSKPVGSITHKQAERLSKRERLALEAEAKQRKKSGGVVPDSRRKGATPDRGSGVAKVEKKDYGYSGTMRPKAVESDYKGTMGMKKGSDRDVPRRGVGGKRADAGPGMKKGRYAGYTFESESDLEDDLEDSGLSDMEAGAFEMEEEEFRSLRAARKEDEEALKEEEAHQREKLERRRRLEELGARRRGK</sequence>
<dbReference type="GeneID" id="54420460"/>
<dbReference type="Pfam" id="PF08243">
    <property type="entry name" value="SPT2"/>
    <property type="match status" value="1"/>
</dbReference>
<evidence type="ECO:0000313" key="5">
    <source>
        <dbReference type="Proteomes" id="UP000504638"/>
    </source>
</evidence>
<evidence type="ECO:0000256" key="2">
    <source>
        <dbReference type="ARBA" id="ARBA00023054"/>
    </source>
</evidence>
<dbReference type="EMBL" id="ML975165">
    <property type="protein sequence ID" value="KAF1810669.1"/>
    <property type="molecule type" value="Genomic_DNA"/>
</dbReference>
<reference evidence="6" key="2">
    <citation type="submission" date="2020-04" db="EMBL/GenBank/DDBJ databases">
        <authorList>
            <consortium name="NCBI Genome Project"/>
        </authorList>
    </citation>
    <scope>NUCLEOTIDE SEQUENCE</scope>
    <source>
        <strain evidence="6">CBS 781.70</strain>
    </source>
</reference>
<evidence type="ECO:0000313" key="6">
    <source>
        <dbReference type="RefSeq" id="XP_033532300.1"/>
    </source>
</evidence>
<proteinExistence type="inferred from homology"/>
<protein>
    <recommendedName>
        <fullName evidence="7">SPT2-domain-containing protein</fullName>
    </recommendedName>
</protein>
<accession>A0A6G1FYN0</accession>
<keyword evidence="5" id="KW-1185">Reference proteome</keyword>
<feature type="region of interest" description="Disordered" evidence="3">
    <location>
        <begin position="293"/>
        <end position="339"/>
    </location>
</feature>
<name>A0A6G1FYN0_9PEZI</name>
<feature type="compositionally biased region" description="Polar residues" evidence="3">
    <location>
        <begin position="75"/>
        <end position="86"/>
    </location>
</feature>
<reference evidence="6" key="3">
    <citation type="submission" date="2025-04" db="UniProtKB">
        <authorList>
            <consortium name="RefSeq"/>
        </authorList>
    </citation>
    <scope>IDENTIFICATION</scope>
    <source>
        <strain evidence="6">CBS 781.70</strain>
    </source>
</reference>
<evidence type="ECO:0000256" key="1">
    <source>
        <dbReference type="ARBA" id="ARBA00006461"/>
    </source>
</evidence>
<feature type="compositionally biased region" description="Basic and acidic residues" evidence="3">
    <location>
        <begin position="162"/>
        <end position="180"/>
    </location>
</feature>